<dbReference type="AlphaFoldDB" id="A0A9J6ZMD0"/>
<gene>
    <name evidence="3" type="ORF">M9189_07385</name>
</gene>
<reference evidence="3" key="2">
    <citation type="submission" date="2022-06" db="EMBL/GenBank/DDBJ databases">
        <title>Xiashengella guii gen. nov. sp. nov., a bacterium isolated form anaerobic digestion tank.</title>
        <authorList>
            <person name="Huang H."/>
        </authorList>
    </citation>
    <scope>NUCLEOTIDE SEQUENCE</scope>
    <source>
        <strain evidence="3">Ai-910</strain>
    </source>
</reference>
<dbReference type="Proteomes" id="UP001056426">
    <property type="component" value="Chromosome"/>
</dbReference>
<dbReference type="InterPro" id="IPR051319">
    <property type="entry name" value="Oligoribo/pAp-PDE_c-di-AMP_PDE"/>
</dbReference>
<dbReference type="InterPro" id="IPR001667">
    <property type="entry name" value="DDH_dom"/>
</dbReference>
<evidence type="ECO:0000313" key="4">
    <source>
        <dbReference type="Proteomes" id="UP001056426"/>
    </source>
</evidence>
<dbReference type="Pfam" id="PF01368">
    <property type="entry name" value="DHH"/>
    <property type="match status" value="1"/>
</dbReference>
<dbReference type="GO" id="GO:0003676">
    <property type="term" value="F:nucleic acid binding"/>
    <property type="evidence" value="ECO:0007669"/>
    <property type="project" value="InterPro"/>
</dbReference>
<proteinExistence type="predicted"/>
<dbReference type="EMBL" id="CP098400">
    <property type="protein sequence ID" value="URW78686.1"/>
    <property type="molecule type" value="Genomic_DNA"/>
</dbReference>
<reference evidence="3" key="1">
    <citation type="submission" date="2022-05" db="EMBL/GenBank/DDBJ databases">
        <authorList>
            <person name="Sun X."/>
        </authorList>
    </citation>
    <scope>NUCLEOTIDE SEQUENCE</scope>
    <source>
        <strain evidence="3">Ai-910</strain>
    </source>
</reference>
<dbReference type="Gene3D" id="3.90.1640.10">
    <property type="entry name" value="inorganic pyrophosphatase (n-terminal core)"/>
    <property type="match status" value="1"/>
</dbReference>
<dbReference type="KEGG" id="alkq:M9189_07385"/>
<organism evidence="3 4">
    <name type="scientific">Xiashengella succiniciproducens</name>
    <dbReference type="NCBI Taxonomy" id="2949635"/>
    <lineage>
        <taxon>Bacteria</taxon>
        <taxon>Pseudomonadati</taxon>
        <taxon>Bacteroidota</taxon>
        <taxon>Bacteroidia</taxon>
        <taxon>Marinilabiliales</taxon>
        <taxon>Marinilabiliaceae</taxon>
        <taxon>Xiashengella</taxon>
    </lineage>
</organism>
<name>A0A9J6ZMD0_9BACT</name>
<feature type="domain" description="DHHA1" evidence="2">
    <location>
        <begin position="255"/>
        <end position="335"/>
    </location>
</feature>
<feature type="domain" description="DDH" evidence="1">
    <location>
        <begin position="27"/>
        <end position="177"/>
    </location>
</feature>
<dbReference type="Pfam" id="PF02272">
    <property type="entry name" value="DHHA1"/>
    <property type="match status" value="1"/>
</dbReference>
<dbReference type="RefSeq" id="WP_250722047.1">
    <property type="nucleotide sequence ID" value="NZ_CP098400.1"/>
</dbReference>
<evidence type="ECO:0000313" key="3">
    <source>
        <dbReference type="EMBL" id="URW78686.1"/>
    </source>
</evidence>
<dbReference type="PANTHER" id="PTHR47618">
    <property type="entry name" value="BIFUNCTIONAL OLIGORIBONUCLEASE AND PAP PHOSPHATASE NRNA"/>
    <property type="match status" value="1"/>
</dbReference>
<dbReference type="SUPFAM" id="SSF64182">
    <property type="entry name" value="DHH phosphoesterases"/>
    <property type="match status" value="1"/>
</dbReference>
<accession>A0A9J6ZMD0</accession>
<evidence type="ECO:0000259" key="2">
    <source>
        <dbReference type="Pfam" id="PF02272"/>
    </source>
</evidence>
<protein>
    <submittedName>
        <fullName evidence="3">DHH family phosphoesterase</fullName>
    </submittedName>
</protein>
<sequence>MRLKDDIMELFRNELSQLTKYFAHPQKITILPHKDPDGDAIGACLGWYNVLIAVGHDVVVISPDEVPENLRWMPGAAHIVTFSSDKGTASDRLAKSELLLLLDFNDLKRVGELANVVRTLDIPRVNIDHHPYPDTAISQVLISDTGASSTCELSFRVMKGLGYKPGIESAVCLYSGIMTDTGMLNHNSSNPGLYRIIAELLEAGIDKDSIHKELFHSNSLSRTRLMGHALGNKLQVISSGRVAYIALSAEELRMYEYKPGDTEGLVNMPLSVKGIVVSILLTERKEGFVKLSFRSRGGIAINAYSTRYFSGGGHSNAAGGEFVGSLDDAVSVICSTIGPFLDGD</sequence>
<dbReference type="InterPro" id="IPR038763">
    <property type="entry name" value="DHH_sf"/>
</dbReference>
<dbReference type="InterPro" id="IPR003156">
    <property type="entry name" value="DHHA1_dom"/>
</dbReference>
<dbReference type="PANTHER" id="PTHR47618:SF1">
    <property type="entry name" value="BIFUNCTIONAL OLIGORIBONUCLEASE AND PAP PHOSPHATASE NRNA"/>
    <property type="match status" value="1"/>
</dbReference>
<evidence type="ECO:0000259" key="1">
    <source>
        <dbReference type="Pfam" id="PF01368"/>
    </source>
</evidence>
<keyword evidence="4" id="KW-1185">Reference proteome</keyword>
<dbReference type="Gene3D" id="3.10.310.30">
    <property type="match status" value="1"/>
</dbReference>